<accession>A0ABP8ZDM2</accession>
<proteinExistence type="predicted"/>
<gene>
    <name evidence="2" type="ORF">GCM10025783_28100</name>
</gene>
<name>A0ABP8ZDM2_9MICO</name>
<dbReference type="PRINTS" id="PR00038">
    <property type="entry name" value="HTHLUXR"/>
</dbReference>
<dbReference type="InterPro" id="IPR000792">
    <property type="entry name" value="Tscrpt_reg_LuxR_C"/>
</dbReference>
<dbReference type="SUPFAM" id="SSF46894">
    <property type="entry name" value="C-terminal effector domain of the bipartite response regulators"/>
    <property type="match status" value="1"/>
</dbReference>
<dbReference type="EMBL" id="BAABLP010000006">
    <property type="protein sequence ID" value="GAA4753582.1"/>
    <property type="molecule type" value="Genomic_DNA"/>
</dbReference>
<dbReference type="InterPro" id="IPR036388">
    <property type="entry name" value="WH-like_DNA-bd_sf"/>
</dbReference>
<keyword evidence="3" id="KW-1185">Reference proteome</keyword>
<dbReference type="PROSITE" id="PS50043">
    <property type="entry name" value="HTH_LUXR_2"/>
    <property type="match status" value="1"/>
</dbReference>
<comment type="caution">
    <text evidence="2">The sequence shown here is derived from an EMBL/GenBank/DDBJ whole genome shotgun (WGS) entry which is preliminary data.</text>
</comment>
<dbReference type="Pfam" id="PF00196">
    <property type="entry name" value="GerE"/>
    <property type="match status" value="1"/>
</dbReference>
<dbReference type="SMART" id="SM00421">
    <property type="entry name" value="HTH_LUXR"/>
    <property type="match status" value="1"/>
</dbReference>
<evidence type="ECO:0000259" key="1">
    <source>
        <dbReference type="PROSITE" id="PS50043"/>
    </source>
</evidence>
<dbReference type="Proteomes" id="UP001500121">
    <property type="component" value="Unassembled WGS sequence"/>
</dbReference>
<dbReference type="SUPFAM" id="SSF52540">
    <property type="entry name" value="P-loop containing nucleoside triphosphate hydrolases"/>
    <property type="match status" value="1"/>
</dbReference>
<dbReference type="CDD" id="cd06170">
    <property type="entry name" value="LuxR_C_like"/>
    <property type="match status" value="1"/>
</dbReference>
<protein>
    <recommendedName>
        <fullName evidence="1">HTH luxR-type domain-containing protein</fullName>
    </recommendedName>
</protein>
<sequence>MPVNPPPLVGRASVLADVVRRARAGQGSALTGPRGLGGSRLLVEAFAALRRARVRVARIALAPPGETPRLDPFLALLDRASAGQLPPGDRAALRTAVRRLQLQALVVDDAHLLDAATGTLLVELGREGVAVIANTTGPGGMPDVLQPLVDEDRLQAVPLEPLSPQEVVELAEQQLGDPVETELAQALLRASAGRPGTLAELVEDAVTTHAIVDGEGLWRLAGPLPPPRSVRTAVLGAFSLLPPDQRGWIAAVATAESVADDVARRIAAPTTITAVDETGWTLREEPGATRLRSSPLAAAVLGTLDPRARLAVVQRLARAARSVARPLTERERVQLLRWHVELGEPVDGGEAFRLAMLPSTDPESREALLRAAVDAGAPAGAALAEHLRRSRRATEALDLIRTALPDAESDAERISLIRVAAMTTGVVERRSADALAALDLRIAEAGPHRDLLAVRAALLLLEARPREAVETAEVVLHAGDDPGFATALALLQRALGLRELGLLDRSVTAARRFAAVAERATAMPPIAVLAHWAGAEVAVAVGAELDGPEDVLLTRYAAAAEEHGPAGRAPLAYTLASIRLHRGDPVAAVRLLREADAGSGSWREGWQPRVLSELTIAHALSGSLDEARATHERLQRIACPPIQHARVDLAAAQLAAAAGRREEAAVLATEAAEQGRRRDLVLDAFDAGFAAIRYGAEGAPERLLALGALPAGTGREAQRGYAAALVAEDPQGVDAAAIGLWRADLRLHAVEAAARAAELGASDAQPRLVAWLARTPGLRLPGITDRGAAGLTQREREVAILAAGGASDRAIATELGITLRTAQTHLGRAFAKLGVHRRADLRELVGEP</sequence>
<dbReference type="InterPro" id="IPR016032">
    <property type="entry name" value="Sig_transdc_resp-reg_C-effctor"/>
</dbReference>
<evidence type="ECO:0000313" key="3">
    <source>
        <dbReference type="Proteomes" id="UP001500121"/>
    </source>
</evidence>
<dbReference type="InterPro" id="IPR027417">
    <property type="entry name" value="P-loop_NTPase"/>
</dbReference>
<evidence type="ECO:0000313" key="2">
    <source>
        <dbReference type="EMBL" id="GAA4753582.1"/>
    </source>
</evidence>
<feature type="domain" description="HTH luxR-type" evidence="1">
    <location>
        <begin position="784"/>
        <end position="848"/>
    </location>
</feature>
<organism evidence="2 3">
    <name type="scientific">Amnibacterium soli</name>
    <dbReference type="NCBI Taxonomy" id="1282736"/>
    <lineage>
        <taxon>Bacteria</taxon>
        <taxon>Bacillati</taxon>
        <taxon>Actinomycetota</taxon>
        <taxon>Actinomycetes</taxon>
        <taxon>Micrococcales</taxon>
        <taxon>Microbacteriaceae</taxon>
        <taxon>Amnibacterium</taxon>
    </lineage>
</organism>
<dbReference type="RefSeq" id="WP_345481930.1">
    <property type="nucleotide sequence ID" value="NZ_BAABLP010000006.1"/>
</dbReference>
<dbReference type="Gene3D" id="1.10.10.10">
    <property type="entry name" value="Winged helix-like DNA-binding domain superfamily/Winged helix DNA-binding domain"/>
    <property type="match status" value="1"/>
</dbReference>
<reference evidence="3" key="1">
    <citation type="journal article" date="2019" name="Int. J. Syst. Evol. Microbiol.">
        <title>The Global Catalogue of Microorganisms (GCM) 10K type strain sequencing project: providing services to taxonomists for standard genome sequencing and annotation.</title>
        <authorList>
            <consortium name="The Broad Institute Genomics Platform"/>
            <consortium name="The Broad Institute Genome Sequencing Center for Infectious Disease"/>
            <person name="Wu L."/>
            <person name="Ma J."/>
        </authorList>
    </citation>
    <scope>NUCLEOTIDE SEQUENCE [LARGE SCALE GENOMIC DNA]</scope>
    <source>
        <strain evidence="3">JCM 19015</strain>
    </source>
</reference>